<reference evidence="1 2" key="1">
    <citation type="submission" date="2014-03" db="EMBL/GenBank/DDBJ databases">
        <title>Genomics of Bifidobacteria.</title>
        <authorList>
            <person name="Ventura M."/>
            <person name="Milani C."/>
            <person name="Lugli G.A."/>
        </authorList>
    </citation>
    <scope>NUCLEOTIDE SEQUENCE [LARGE SCALE GENOMIC DNA]</scope>
    <source>
        <strain evidence="1 2">LMG 21775</strain>
    </source>
</reference>
<proteinExistence type="predicted"/>
<organism evidence="1 2">
    <name type="scientific">Bifidobacterium psychraerophilum</name>
    <dbReference type="NCBI Taxonomy" id="218140"/>
    <lineage>
        <taxon>Bacteria</taxon>
        <taxon>Bacillati</taxon>
        <taxon>Actinomycetota</taxon>
        <taxon>Actinomycetes</taxon>
        <taxon>Bifidobacteriales</taxon>
        <taxon>Bifidobacteriaceae</taxon>
        <taxon>Bifidobacterium</taxon>
    </lineage>
</organism>
<dbReference type="AlphaFoldDB" id="A0A087CIX4"/>
<dbReference type="Proteomes" id="UP000029050">
    <property type="component" value="Unassembled WGS sequence"/>
</dbReference>
<accession>A0A087CIX4</accession>
<gene>
    <name evidence="1" type="ORF">BPSY_0317</name>
</gene>
<name>A0A087CIX4_9BIFI</name>
<evidence type="ECO:0000313" key="2">
    <source>
        <dbReference type="Proteomes" id="UP000029050"/>
    </source>
</evidence>
<protein>
    <submittedName>
        <fullName evidence="1">Transcription regulator CelR</fullName>
    </submittedName>
</protein>
<evidence type="ECO:0000313" key="1">
    <source>
        <dbReference type="EMBL" id="KFI83224.1"/>
    </source>
</evidence>
<comment type="caution">
    <text evidence="1">The sequence shown here is derived from an EMBL/GenBank/DDBJ whole genome shotgun (WGS) entry which is preliminary data.</text>
</comment>
<dbReference type="EMBL" id="JGZI01000007">
    <property type="protein sequence ID" value="KFI83224.1"/>
    <property type="molecule type" value="Genomic_DNA"/>
</dbReference>
<dbReference type="STRING" id="218140.BPSY_0317"/>
<sequence length="75" mass="8553">MGFYFNSKLLFYADDWEIPSDGLAVLTFQPYFNTLDGIVCANHSIAAEFMNQLVCMGYRVRKTLPSPALMILLLR</sequence>
<keyword evidence="2" id="KW-1185">Reference proteome</keyword>